<dbReference type="Gene3D" id="3.40.190.10">
    <property type="entry name" value="Periplasmic binding protein-like II"/>
    <property type="match status" value="2"/>
</dbReference>
<keyword evidence="1 2" id="KW-0732">Signal</keyword>
<name>W2RNQ2_CYPE1</name>
<proteinExistence type="predicted"/>
<dbReference type="EMBL" id="KB822724">
    <property type="protein sequence ID" value="ETN37349.1"/>
    <property type="molecule type" value="Genomic_DNA"/>
</dbReference>
<dbReference type="Pfam" id="PF00497">
    <property type="entry name" value="SBP_bac_3"/>
    <property type="match status" value="1"/>
</dbReference>
<dbReference type="InParanoid" id="W2RNQ2"/>
<feature type="domain" description="Solute-binding protein family 3/N-terminal" evidence="3">
    <location>
        <begin position="47"/>
        <end position="279"/>
    </location>
</feature>
<sequence length="283" mass="30709">MKAAILALLTSWHAVTAASLTPRQEPTLTLSSNVSTSLLDRIIARGHLLVGTTGDYKPFSYLTNTTNSTTATRYIGADIDMALSLSTSLGLSAPPTFIPTAFANLSSDIAASRFDIAMSGISITLARALTTFFSTPVLRVGKAACVRCADVDKFQSLADIDRPGVRVATPDGGSNLVFDRANLHAAEIVVYADNNVIFREVVDGNADVVVTDVVEAQLQEVLHPGVLCAVNPERPFSFEELGYILPRDVVWLQFVNQWLHVQQGSGAWNATLQRWMEYPWPQV</sequence>
<keyword evidence="5" id="KW-1185">Reference proteome</keyword>
<dbReference type="SMART" id="SM00062">
    <property type="entry name" value="PBPb"/>
    <property type="match status" value="1"/>
</dbReference>
<evidence type="ECO:0000313" key="4">
    <source>
        <dbReference type="EMBL" id="ETN37349.1"/>
    </source>
</evidence>
<dbReference type="HOGENOM" id="CLU_019602_9_1_1"/>
<dbReference type="eggNOG" id="ENOG502S7TA">
    <property type="taxonomic scope" value="Eukaryota"/>
</dbReference>
<feature type="chain" id="PRO_5004823632" description="Solute-binding protein family 3/N-terminal domain-containing protein" evidence="2">
    <location>
        <begin position="18"/>
        <end position="283"/>
    </location>
</feature>
<reference evidence="4 5" key="1">
    <citation type="submission" date="2013-03" db="EMBL/GenBank/DDBJ databases">
        <title>The Genome Sequence of Phialophora europaea CBS 101466.</title>
        <authorList>
            <consortium name="The Broad Institute Genomics Platform"/>
            <person name="Cuomo C."/>
            <person name="de Hoog S."/>
            <person name="Gorbushina A."/>
            <person name="Walker B."/>
            <person name="Young S.K."/>
            <person name="Zeng Q."/>
            <person name="Gargeya S."/>
            <person name="Fitzgerald M."/>
            <person name="Haas B."/>
            <person name="Abouelleil A."/>
            <person name="Allen A.W."/>
            <person name="Alvarado L."/>
            <person name="Arachchi H.M."/>
            <person name="Berlin A.M."/>
            <person name="Chapman S.B."/>
            <person name="Gainer-Dewar J."/>
            <person name="Goldberg J."/>
            <person name="Griggs A."/>
            <person name="Gujja S."/>
            <person name="Hansen M."/>
            <person name="Howarth C."/>
            <person name="Imamovic A."/>
            <person name="Ireland A."/>
            <person name="Larimer J."/>
            <person name="McCowan C."/>
            <person name="Murphy C."/>
            <person name="Pearson M."/>
            <person name="Poon T.W."/>
            <person name="Priest M."/>
            <person name="Roberts A."/>
            <person name="Saif S."/>
            <person name="Shea T."/>
            <person name="Sisk P."/>
            <person name="Sykes S."/>
            <person name="Wortman J."/>
            <person name="Nusbaum C."/>
            <person name="Birren B."/>
        </authorList>
    </citation>
    <scope>NUCLEOTIDE SEQUENCE [LARGE SCALE GENOMIC DNA]</scope>
    <source>
        <strain evidence="4 5">CBS 101466</strain>
    </source>
</reference>
<evidence type="ECO:0000259" key="3">
    <source>
        <dbReference type="SMART" id="SM00062"/>
    </source>
</evidence>
<evidence type="ECO:0000256" key="1">
    <source>
        <dbReference type="ARBA" id="ARBA00022729"/>
    </source>
</evidence>
<dbReference type="Proteomes" id="UP000030752">
    <property type="component" value="Unassembled WGS sequence"/>
</dbReference>
<dbReference type="InterPro" id="IPR001638">
    <property type="entry name" value="Solute-binding_3/MltF_N"/>
</dbReference>
<feature type="signal peptide" evidence="2">
    <location>
        <begin position="1"/>
        <end position="17"/>
    </location>
</feature>
<accession>W2RNQ2</accession>
<dbReference type="OrthoDB" id="406464at2759"/>
<organism evidence="4 5">
    <name type="scientific">Cyphellophora europaea (strain CBS 101466)</name>
    <name type="common">Phialophora europaea</name>
    <dbReference type="NCBI Taxonomy" id="1220924"/>
    <lineage>
        <taxon>Eukaryota</taxon>
        <taxon>Fungi</taxon>
        <taxon>Dikarya</taxon>
        <taxon>Ascomycota</taxon>
        <taxon>Pezizomycotina</taxon>
        <taxon>Eurotiomycetes</taxon>
        <taxon>Chaetothyriomycetidae</taxon>
        <taxon>Chaetothyriales</taxon>
        <taxon>Cyphellophoraceae</taxon>
        <taxon>Cyphellophora</taxon>
    </lineage>
</organism>
<dbReference type="RefSeq" id="XP_008720881.1">
    <property type="nucleotide sequence ID" value="XM_008722659.1"/>
</dbReference>
<dbReference type="SUPFAM" id="SSF53850">
    <property type="entry name" value="Periplasmic binding protein-like II"/>
    <property type="match status" value="1"/>
</dbReference>
<dbReference type="AlphaFoldDB" id="W2RNQ2"/>
<dbReference type="PANTHER" id="PTHR35936">
    <property type="entry name" value="MEMBRANE-BOUND LYTIC MUREIN TRANSGLYCOSYLASE F"/>
    <property type="match status" value="1"/>
</dbReference>
<dbReference type="STRING" id="1220924.W2RNQ2"/>
<protein>
    <recommendedName>
        <fullName evidence="3">Solute-binding protein family 3/N-terminal domain-containing protein</fullName>
    </recommendedName>
</protein>
<evidence type="ECO:0000256" key="2">
    <source>
        <dbReference type="SAM" id="SignalP"/>
    </source>
</evidence>
<dbReference type="VEuPathDB" id="FungiDB:HMPREF1541_08340"/>
<dbReference type="PANTHER" id="PTHR35936:SF19">
    <property type="entry name" value="AMINO-ACID-BINDING PROTEIN YXEM-RELATED"/>
    <property type="match status" value="1"/>
</dbReference>
<gene>
    <name evidence="4" type="ORF">HMPREF1541_08340</name>
</gene>
<evidence type="ECO:0000313" key="5">
    <source>
        <dbReference type="Proteomes" id="UP000030752"/>
    </source>
</evidence>
<dbReference type="GeneID" id="19975679"/>